<dbReference type="Proteomes" id="UP001497680">
    <property type="component" value="Unassembled WGS sequence"/>
</dbReference>
<keyword evidence="2" id="KW-1185">Reference proteome</keyword>
<keyword evidence="1" id="KW-0378">Hydrolase</keyword>
<sequence length="1505" mass="168449">MAPKKKKTKPAANPARGFATTSIASKPRAEVTNEPAPTAPDAKLNAPPPSSSRDPKAPPPPNPVQDNTPKNSQQKESLSAEEFERQLEESELQLLVEKHAQNVKRAAQRQKSRLETDRRLLRGQAESLNTRKWLPQELMDHILDLIQAESRFGASSIASENLTSNGKLPSEEDLVARLWTLQQTLAGTGFAEDKVKPSLQYVLDIASSIGGTSKDSIWGLEEALDWLARECTKDELHDYDYRGRGAKSQSDTPSDSPLPSGANTPRLLELASGQKPANPKNGSASLKTATPKKVAIVCHEDIEPDELEPAYLDTKAKLFQLQRPKQDMKRGNKSAKSRVSNGTKQSAAELSGDDLEEAKLLAKIDKIEQDVLFDKFAAEQKWRADRIELEKEFAAQKKAEAEALAEAEEAKEQNETAQEAQSDDDEVTKEAQRIAAEILEQDDDDDDQAISDLFASLPTQETDAVTGKTSTVINGADGIKITIRDFGKWTGVNPTRALEEACRSRDSGAKIIYKLVSDNPYSHRHLVSIQWSKQQEILPTVDISSIESAITPQQFVFQMVSVATPDSKQSEAYIATLALFVIFGSTKEEKVFLRLPAAWREFWSELAEEKKNQADAADRVAIKDLRAMIRQKQDQELEDGVLLQGAFRGRASQRNANEAGEEYSTERAITTGFGPEYYQKIWYDKSSTPRFQAMLQFRMQLPMWHFRDQVLSTIEREQVVIVCGETGCGKSTQVPSFLLEHQLSQGRPCKIYCTEPRRISAISLAKRVSEELGEGRGDIGTSRSLVGYSIRLEANTSKETRLVFATTGIVMRMLEGSNELREITHLVLDEVHERSIDSDFLLIVLKKLLIRRKDLKVVLMSATVDAERFSNYLGRAPVLNVPGRTFPVQVKYLEDALEATGYVPDQMKSEKMTDLDDDPAEIIDAADTSSAATAARELRQYSTRTRNTLSQFDEYQIDFDLIVRLIGQIATDPVYINYSRAILVFLPGIAEIRTLNDSLLGEPFFQRGWEVFPLHSTIATEDQERAFLVPPEGVRKIVLATNIAETGITIPDVTCVIDTGKHREMRFDERRQLSRLIDTFISRANAKQRRGRAGRVQEGLCFHLFTKYRHDNLMSDQQTPEMLRLSLQDLAIRVKICKIGGIEETLGEALDAPSAKNIRRAIDALIDVRALTNTEELTPLGHQLARLPLDVFLGKLILQGTIFKCLDMAITVAAILSSKSPFTAPFGQRTQADQARKAFRRGDSDLLTVYNAYLGWRKVCQMSNNDFAYCKKNFLSPQTLSNIEDLKGQLLVSLADSGFLQLTEDERRALNRLRYSSRRRQFFDLPQRVNTNSDNDTIASSVIAWSFYPKLLVREGKGFRNVGNNQSISLHPSSVNKGHMELRWLSYYHIMQSKQFLNAHETTAVENFAIALLCGDVRIDMYAGVMVLDGNRARFSVPDWKTLLVIKYLRSRLRDVLTRSFRMPGKLLTAQQEKWLDVWQRVFSQDFGVGAAGAGAIGVGGAGKA</sequence>
<evidence type="ECO:0000313" key="2">
    <source>
        <dbReference type="Proteomes" id="UP001497680"/>
    </source>
</evidence>
<organism evidence="1 2">
    <name type="scientific">Hypoxylon rubiginosum</name>
    <dbReference type="NCBI Taxonomy" id="110542"/>
    <lineage>
        <taxon>Eukaryota</taxon>
        <taxon>Fungi</taxon>
        <taxon>Dikarya</taxon>
        <taxon>Ascomycota</taxon>
        <taxon>Pezizomycotina</taxon>
        <taxon>Sordariomycetes</taxon>
        <taxon>Xylariomycetidae</taxon>
        <taxon>Xylariales</taxon>
        <taxon>Hypoxylaceae</taxon>
        <taxon>Hypoxylon</taxon>
    </lineage>
</organism>
<dbReference type="EMBL" id="MU394312">
    <property type="protein sequence ID" value="KAI6086853.1"/>
    <property type="molecule type" value="Genomic_DNA"/>
</dbReference>
<gene>
    <name evidence="1" type="ORF">F4821DRAFT_122937</name>
</gene>
<name>A0ACC0D2K0_9PEZI</name>
<accession>A0ACC0D2K0</accession>
<protein>
    <submittedName>
        <fullName evidence="1">P-loop containing nucleoside triphosphate hydrolase protein</fullName>
    </submittedName>
</protein>
<comment type="caution">
    <text evidence="1">The sequence shown here is derived from an EMBL/GenBank/DDBJ whole genome shotgun (WGS) entry which is preliminary data.</text>
</comment>
<reference evidence="1 2" key="1">
    <citation type="journal article" date="2022" name="New Phytol.">
        <title>Ecological generalism drives hyperdiversity of secondary metabolite gene clusters in xylarialean endophytes.</title>
        <authorList>
            <person name="Franco M.E.E."/>
            <person name="Wisecaver J.H."/>
            <person name="Arnold A.E."/>
            <person name="Ju Y.M."/>
            <person name="Slot J.C."/>
            <person name="Ahrendt S."/>
            <person name="Moore L.P."/>
            <person name="Eastman K.E."/>
            <person name="Scott K."/>
            <person name="Konkel Z."/>
            <person name="Mondo S.J."/>
            <person name="Kuo A."/>
            <person name="Hayes R.D."/>
            <person name="Haridas S."/>
            <person name="Andreopoulos B."/>
            <person name="Riley R."/>
            <person name="LaButti K."/>
            <person name="Pangilinan J."/>
            <person name="Lipzen A."/>
            <person name="Amirebrahimi M."/>
            <person name="Yan J."/>
            <person name="Adam C."/>
            <person name="Keymanesh K."/>
            <person name="Ng V."/>
            <person name="Louie K."/>
            <person name="Northen T."/>
            <person name="Drula E."/>
            <person name="Henrissat B."/>
            <person name="Hsieh H.M."/>
            <person name="Youens-Clark K."/>
            <person name="Lutzoni F."/>
            <person name="Miadlikowska J."/>
            <person name="Eastwood D.C."/>
            <person name="Hamelin R.C."/>
            <person name="Grigoriev I.V."/>
            <person name="U'Ren J.M."/>
        </authorList>
    </citation>
    <scope>NUCLEOTIDE SEQUENCE [LARGE SCALE GENOMIC DNA]</scope>
    <source>
        <strain evidence="1 2">ER1909</strain>
    </source>
</reference>
<proteinExistence type="predicted"/>
<evidence type="ECO:0000313" key="1">
    <source>
        <dbReference type="EMBL" id="KAI6086853.1"/>
    </source>
</evidence>